<feature type="binding site" evidence="11">
    <location>
        <position position="26"/>
    </location>
    <ligand>
        <name>ADP</name>
        <dbReference type="ChEBI" id="CHEBI:456216"/>
    </ligand>
</feature>
<dbReference type="SUPFAM" id="SSF53067">
    <property type="entry name" value="Actin-like ATPase domain"/>
    <property type="match status" value="2"/>
</dbReference>
<evidence type="ECO:0000313" key="16">
    <source>
        <dbReference type="Proteomes" id="UP000309673"/>
    </source>
</evidence>
<feature type="binding site" evidence="11">
    <location>
        <position position="97"/>
    </location>
    <ligand>
        <name>glycerol</name>
        <dbReference type="ChEBI" id="CHEBI:17754"/>
    </ligand>
</feature>
<evidence type="ECO:0000256" key="7">
    <source>
        <dbReference type="ARBA" id="ARBA00022840"/>
    </source>
</evidence>
<feature type="modified residue" description="Phosphohistidine; by HPr" evidence="11">
    <location>
        <position position="244"/>
    </location>
</feature>
<feature type="binding site" evidence="11">
    <location>
        <position position="323"/>
    </location>
    <ligand>
        <name>ATP</name>
        <dbReference type="ChEBI" id="CHEBI:30616"/>
    </ligand>
</feature>
<feature type="binding site" evidence="11">
    <location>
        <position position="26"/>
    </location>
    <ligand>
        <name>ATP</name>
        <dbReference type="ChEBI" id="CHEBI:30616"/>
    </ligand>
</feature>
<dbReference type="OrthoDB" id="9805576at2"/>
<dbReference type="GO" id="GO:0005829">
    <property type="term" value="C:cytosol"/>
    <property type="evidence" value="ECO:0007669"/>
    <property type="project" value="UniProtKB-ARBA"/>
</dbReference>
<feature type="binding site" evidence="11">
    <location>
        <position position="280"/>
    </location>
    <ligand>
        <name>ADP</name>
        <dbReference type="ChEBI" id="CHEBI:456216"/>
    </ligand>
</feature>
<comment type="similarity">
    <text evidence="2 11 12">Belongs to the FGGY kinase family.</text>
</comment>
<feature type="binding site" evidence="11">
    <location>
        <position position="96"/>
    </location>
    <ligand>
        <name>glycerol</name>
        <dbReference type="ChEBI" id="CHEBI:17754"/>
    </ligand>
</feature>
<comment type="caution">
    <text evidence="15">The sequence shown here is derived from an EMBL/GenBank/DDBJ whole genome shotgun (WGS) entry which is preliminary data.</text>
</comment>
<dbReference type="GO" id="GO:0006072">
    <property type="term" value="P:glycerol-3-phosphate metabolic process"/>
    <property type="evidence" value="ECO:0007669"/>
    <property type="project" value="InterPro"/>
</dbReference>
<dbReference type="InterPro" id="IPR018483">
    <property type="entry name" value="Carb_kinase_FGGY_CS"/>
</dbReference>
<evidence type="ECO:0000313" key="15">
    <source>
        <dbReference type="EMBL" id="TJY42388.1"/>
    </source>
</evidence>
<dbReference type="NCBIfam" id="TIGR01311">
    <property type="entry name" value="glycerol_kin"/>
    <property type="match status" value="1"/>
</dbReference>
<dbReference type="PANTHER" id="PTHR10196">
    <property type="entry name" value="SUGAR KINASE"/>
    <property type="match status" value="1"/>
</dbReference>
<dbReference type="InterPro" id="IPR000577">
    <property type="entry name" value="Carb_kinase_FGGY"/>
</dbReference>
<dbReference type="EMBL" id="SUPK01000004">
    <property type="protein sequence ID" value="TJY42388.1"/>
    <property type="molecule type" value="Genomic_DNA"/>
</dbReference>
<dbReference type="NCBIfam" id="NF000756">
    <property type="entry name" value="PRK00047.1"/>
    <property type="match status" value="1"/>
</dbReference>
<evidence type="ECO:0000256" key="6">
    <source>
        <dbReference type="ARBA" id="ARBA00022798"/>
    </source>
</evidence>
<dbReference type="RefSeq" id="WP_136777708.1">
    <property type="nucleotide sequence ID" value="NZ_SUPK01000004.1"/>
</dbReference>
<dbReference type="InterPro" id="IPR043129">
    <property type="entry name" value="ATPase_NBD"/>
</dbReference>
<dbReference type="Pfam" id="PF02782">
    <property type="entry name" value="FGGY_C"/>
    <property type="match status" value="1"/>
</dbReference>
<dbReference type="FunFam" id="3.30.420.40:FF:000007">
    <property type="entry name" value="Glycerol kinase"/>
    <property type="match status" value="1"/>
</dbReference>
<feature type="binding site" evidence="11">
    <location>
        <position position="96"/>
    </location>
    <ligand>
        <name>sn-glycerol 3-phosphate</name>
        <dbReference type="ChEBI" id="CHEBI:57597"/>
    </ligand>
</feature>
<dbReference type="Pfam" id="PF00370">
    <property type="entry name" value="FGGY_N"/>
    <property type="match status" value="1"/>
</dbReference>
<sequence length="513" mass="55960">MQERENIGLGETNLSSGYIMAIDQGTTSTRAILFDKEGNISASNQREITQYFPKPGWVEHDAEEIWLSVLGVVSEALADSGIRADQIAGIGITNQRETAVVWDKATGVPIHRAVVWQSRQTTGICEDLSAKGYDDVFRSKTGLLIDPYFSGTKVRWLLDHVEGARERADRGELLFGTIDTWLVWKLTGGAAHVTDYSNASRTLMYNIHDLKWDEELLAILGVPAQMLPDVHSSSEIYGHTVPHHFFGHSIPIAGMAGDQQAALFGQSCCEEGLAKNTYGTGCFMMMNSGTKPVASEHGLLTTIAWGLGGEVFYALEGSIFVAGSAIQWLRDGLGMIGTAAESETLAGQVESTDGVYVVPAFVGLGTPYWDSEVRGAVFGLTRGTTKEHFVRATLESLAYQTKDVLDAMERDSGLKLRELRVDGGAVRNELLMQFQSDLLEVPVERPVINETTALGAAYLAGLAVGFWKDLGEIQKQRAIAASYTPAMPAERREKLYAGWQAAVQAARAFRHFS</sequence>
<evidence type="ECO:0000256" key="5">
    <source>
        <dbReference type="ARBA" id="ARBA00022777"/>
    </source>
</evidence>
<keyword evidence="5 11" id="KW-0418">Kinase</keyword>
<dbReference type="GO" id="GO:0005524">
    <property type="term" value="F:ATP binding"/>
    <property type="evidence" value="ECO:0007669"/>
    <property type="project" value="UniProtKB-UniRule"/>
</dbReference>
<name>A0A4U0FCI1_9BACL</name>
<comment type="catalytic activity">
    <reaction evidence="8 11">
        <text>glycerol + ATP = sn-glycerol 3-phosphate + ADP + H(+)</text>
        <dbReference type="Rhea" id="RHEA:21644"/>
        <dbReference type="ChEBI" id="CHEBI:15378"/>
        <dbReference type="ChEBI" id="CHEBI:17754"/>
        <dbReference type="ChEBI" id="CHEBI:30616"/>
        <dbReference type="ChEBI" id="CHEBI:57597"/>
        <dbReference type="ChEBI" id="CHEBI:456216"/>
        <dbReference type="EC" id="2.7.1.30"/>
    </reaction>
</comment>
<keyword evidence="16" id="KW-1185">Reference proteome</keyword>
<dbReference type="UniPathway" id="UPA00618">
    <property type="reaction ID" value="UER00672"/>
</dbReference>
<feature type="binding site" evidence="11">
    <location>
        <position position="148"/>
    </location>
    <ligand>
        <name>sn-glycerol 3-phosphate</name>
        <dbReference type="ChEBI" id="CHEBI:57597"/>
    </ligand>
</feature>
<gene>
    <name evidence="11 15" type="primary">glpK</name>
    <name evidence="15" type="ORF">E5161_10360</name>
</gene>
<feature type="binding site" evidence="11">
    <location>
        <position position="26"/>
    </location>
    <ligand>
        <name>sn-glycerol 3-phosphate</name>
        <dbReference type="ChEBI" id="CHEBI:57597"/>
    </ligand>
</feature>
<evidence type="ECO:0000256" key="12">
    <source>
        <dbReference type="RuleBase" id="RU003733"/>
    </source>
</evidence>
<feature type="binding site" evidence="11">
    <location>
        <position position="327"/>
    </location>
    <ligand>
        <name>ATP</name>
        <dbReference type="ChEBI" id="CHEBI:30616"/>
    </ligand>
</feature>
<keyword evidence="6 11" id="KW-0319">Glycerol metabolism</keyword>
<dbReference type="EC" id="2.7.1.30" evidence="11"/>
<feature type="domain" description="Carbohydrate kinase FGGY C-terminal" evidence="14">
    <location>
        <begin position="275"/>
        <end position="463"/>
    </location>
</feature>
<comment type="PTM">
    <text evidence="11">The phosphoenolpyruvate-dependent sugar phosphotransferase system (PTS), including enzyme I, and histidine-containing protein (HPr) are required for the phosphorylation, which leads to the activation of the enzyme.</text>
</comment>
<dbReference type="PROSITE" id="PS00933">
    <property type="entry name" value="FGGY_KINASES_1"/>
    <property type="match status" value="1"/>
</dbReference>
<feature type="binding site" evidence="11">
    <location>
        <position position="424"/>
    </location>
    <ligand>
        <name>ADP</name>
        <dbReference type="ChEBI" id="CHEBI:456216"/>
    </ligand>
</feature>
<organism evidence="15 16">
    <name type="scientific">Cohnella pontilimi</name>
    <dbReference type="NCBI Taxonomy" id="2564100"/>
    <lineage>
        <taxon>Bacteria</taxon>
        <taxon>Bacillati</taxon>
        <taxon>Bacillota</taxon>
        <taxon>Bacilli</taxon>
        <taxon>Bacillales</taxon>
        <taxon>Paenibacillaceae</taxon>
        <taxon>Cohnella</taxon>
    </lineage>
</organism>
<keyword evidence="11" id="KW-0597">Phosphoprotein</keyword>
<feature type="binding site" evidence="11">
    <location>
        <position position="148"/>
    </location>
    <ligand>
        <name>glycerol</name>
        <dbReference type="ChEBI" id="CHEBI:17754"/>
    </ligand>
</feature>
<keyword evidence="3 11" id="KW-0808">Transferase</keyword>
<dbReference type="PIRSF" id="PIRSF000538">
    <property type="entry name" value="GlpK"/>
    <property type="match status" value="1"/>
</dbReference>
<comment type="pathway">
    <text evidence="1 11">Polyol metabolism; glycerol degradation via glycerol kinase pathway; sn-glycerol 3-phosphate from glycerol: step 1/1.</text>
</comment>
<dbReference type="AlphaFoldDB" id="A0A4U0FCI1"/>
<reference evidence="15 16" key="1">
    <citation type="submission" date="2019-04" db="EMBL/GenBank/DDBJ databases">
        <title>Cohnella sp. nov., isolated from soil.</title>
        <authorList>
            <person name="Kim W."/>
        </authorList>
    </citation>
    <scope>NUCLEOTIDE SEQUENCE [LARGE SCALE GENOMIC DNA]</scope>
    <source>
        <strain evidence="15 16">CAU 1483</strain>
    </source>
</reference>
<evidence type="ECO:0000256" key="11">
    <source>
        <dbReference type="HAMAP-Rule" id="MF_00186"/>
    </source>
</evidence>
<keyword evidence="4 11" id="KW-0547">Nucleotide-binding</keyword>
<comment type="function">
    <text evidence="9 11">Key enzyme in the regulation of glycerol uptake and metabolism. Catalyzes the phosphorylation of glycerol to yield sn-glycerol 3-phosphate.</text>
</comment>
<evidence type="ECO:0000256" key="1">
    <source>
        <dbReference type="ARBA" id="ARBA00005190"/>
    </source>
</evidence>
<dbReference type="Gene3D" id="3.30.420.40">
    <property type="match status" value="2"/>
</dbReference>
<feature type="binding site" evidence="11">
    <location>
        <position position="258"/>
    </location>
    <ligand>
        <name>sn-glycerol 3-phosphate</name>
        <dbReference type="ChEBI" id="CHEBI:57597"/>
    </ligand>
</feature>
<feature type="binding site" evidence="11">
    <location>
        <position position="28"/>
    </location>
    <ligand>
        <name>ATP</name>
        <dbReference type="ChEBI" id="CHEBI:30616"/>
    </ligand>
</feature>
<feature type="binding site" evidence="11">
    <location>
        <position position="97"/>
    </location>
    <ligand>
        <name>sn-glycerol 3-phosphate</name>
        <dbReference type="ChEBI" id="CHEBI:57597"/>
    </ligand>
</feature>
<feature type="binding site" evidence="11">
    <location>
        <position position="424"/>
    </location>
    <ligand>
        <name>ATP</name>
        <dbReference type="ChEBI" id="CHEBI:30616"/>
    </ligand>
</feature>
<dbReference type="PANTHER" id="PTHR10196:SF69">
    <property type="entry name" value="GLYCEROL KINASE"/>
    <property type="match status" value="1"/>
</dbReference>
<feature type="domain" description="Carbohydrate kinase FGGY N-terminal" evidence="13">
    <location>
        <begin position="18"/>
        <end position="265"/>
    </location>
</feature>
<feature type="binding site" evidence="11">
    <location>
        <position position="280"/>
    </location>
    <ligand>
        <name>ATP</name>
        <dbReference type="ChEBI" id="CHEBI:30616"/>
    </ligand>
</feature>
<comment type="subunit">
    <text evidence="10 11">Homotetramer and homodimer (in equilibrium).</text>
</comment>
<evidence type="ECO:0000256" key="2">
    <source>
        <dbReference type="ARBA" id="ARBA00009156"/>
    </source>
</evidence>
<evidence type="ECO:0000256" key="4">
    <source>
        <dbReference type="ARBA" id="ARBA00022741"/>
    </source>
</evidence>
<feature type="binding site" evidence="11">
    <location>
        <position position="27"/>
    </location>
    <ligand>
        <name>ATP</name>
        <dbReference type="ChEBI" id="CHEBI:30616"/>
    </ligand>
</feature>
<dbReference type="Proteomes" id="UP000309673">
    <property type="component" value="Unassembled WGS sequence"/>
</dbReference>
<evidence type="ECO:0000256" key="3">
    <source>
        <dbReference type="ARBA" id="ARBA00022679"/>
    </source>
</evidence>
<evidence type="ECO:0000259" key="13">
    <source>
        <dbReference type="Pfam" id="PF00370"/>
    </source>
</evidence>
<evidence type="ECO:0000256" key="10">
    <source>
        <dbReference type="ARBA" id="ARBA00063665"/>
    </source>
</evidence>
<dbReference type="PROSITE" id="PS00445">
    <property type="entry name" value="FGGY_KINASES_2"/>
    <property type="match status" value="1"/>
</dbReference>
<proteinExistence type="inferred from homology"/>
<dbReference type="InterPro" id="IPR005999">
    <property type="entry name" value="Glycerol_kin"/>
</dbReference>
<dbReference type="GO" id="GO:0019563">
    <property type="term" value="P:glycerol catabolic process"/>
    <property type="evidence" value="ECO:0007669"/>
    <property type="project" value="UniProtKB-UniRule"/>
</dbReference>
<accession>A0A4U0FCI1</accession>
<dbReference type="CDD" id="cd07786">
    <property type="entry name" value="FGGY_EcGK_like"/>
    <property type="match status" value="1"/>
</dbReference>
<feature type="binding site" evidence="11">
    <location>
        <position position="30"/>
    </location>
    <ligand>
        <name>ADP</name>
        <dbReference type="ChEBI" id="CHEBI:456216"/>
    </ligand>
</feature>
<comment type="activity regulation">
    <text evidence="11">Activated by phosphorylation and inhibited by fructose 1,6-bisphosphate (FBP).</text>
</comment>
<feature type="binding site" evidence="11">
    <location>
        <position position="258"/>
    </location>
    <ligand>
        <name>glycerol</name>
        <dbReference type="ChEBI" id="CHEBI:17754"/>
    </ligand>
</feature>
<dbReference type="HAMAP" id="MF_00186">
    <property type="entry name" value="Glycerol_kin"/>
    <property type="match status" value="1"/>
</dbReference>
<dbReference type="FunFam" id="3.30.420.40:FF:000008">
    <property type="entry name" value="Glycerol kinase"/>
    <property type="match status" value="1"/>
</dbReference>
<evidence type="ECO:0000256" key="8">
    <source>
        <dbReference type="ARBA" id="ARBA00052101"/>
    </source>
</evidence>
<protein>
    <recommendedName>
        <fullName evidence="11">Glycerol kinase</fullName>
        <ecNumber evidence="11">2.7.1.30</ecNumber>
    </recommendedName>
    <alternativeName>
        <fullName evidence="11">ATP:glycerol 3-phosphotransferase</fullName>
    </alternativeName>
    <alternativeName>
        <fullName evidence="11">Glycerokinase</fullName>
        <shortName evidence="11">GK</shortName>
    </alternativeName>
</protein>
<dbReference type="InterPro" id="IPR018485">
    <property type="entry name" value="FGGY_C"/>
</dbReference>
<feature type="binding site" evidence="11">
    <location>
        <position position="323"/>
    </location>
    <ligand>
        <name>ADP</name>
        <dbReference type="ChEBI" id="CHEBI:456216"/>
    </ligand>
</feature>
<feature type="binding site" evidence="11">
    <location>
        <position position="259"/>
    </location>
    <ligand>
        <name>glycerol</name>
        <dbReference type="ChEBI" id="CHEBI:17754"/>
    </ligand>
</feature>
<dbReference type="GO" id="GO:0004370">
    <property type="term" value="F:glycerol kinase activity"/>
    <property type="evidence" value="ECO:0007669"/>
    <property type="project" value="UniProtKB-UniRule"/>
</dbReference>
<dbReference type="InterPro" id="IPR018484">
    <property type="entry name" value="FGGY_N"/>
</dbReference>
<evidence type="ECO:0000256" key="9">
    <source>
        <dbReference type="ARBA" id="ARBA00054633"/>
    </source>
</evidence>
<evidence type="ECO:0000259" key="14">
    <source>
        <dbReference type="Pfam" id="PF02782"/>
    </source>
</evidence>
<keyword evidence="7 11" id="KW-0067">ATP-binding</keyword>
<feature type="binding site" evidence="11">
    <location>
        <position position="428"/>
    </location>
    <ligand>
        <name>ADP</name>
        <dbReference type="ChEBI" id="CHEBI:456216"/>
    </ligand>
</feature>